<protein>
    <submittedName>
        <fullName evidence="1">Uncharacterized protein</fullName>
    </submittedName>
</protein>
<evidence type="ECO:0000313" key="1">
    <source>
        <dbReference type="EMBL" id="GJN09158.1"/>
    </source>
</evidence>
<gene>
    <name evidence="1" type="primary">ga27139</name>
    <name evidence="1" type="ORF">PR202_ga27139</name>
</gene>
<proteinExistence type="predicted"/>
<dbReference type="Proteomes" id="UP001054889">
    <property type="component" value="Unassembled WGS sequence"/>
</dbReference>
<dbReference type="EMBL" id="BQKI01000015">
    <property type="protein sequence ID" value="GJN09158.1"/>
    <property type="molecule type" value="Genomic_DNA"/>
</dbReference>
<sequence>MAIVAQEKRTYITGTTLDKLNCFLIAEVLPQPVRGKYDKLVVGLYLVFSNLRFRTENRLLEGSPEPELAMKRLSVILGLFRYTSPIDLDSLER</sequence>
<keyword evidence="2" id="KW-1185">Reference proteome</keyword>
<name>A0AAV5DFZ6_ELECO</name>
<evidence type="ECO:0000313" key="2">
    <source>
        <dbReference type="Proteomes" id="UP001054889"/>
    </source>
</evidence>
<reference evidence="1" key="1">
    <citation type="journal article" date="2018" name="DNA Res.">
        <title>Multiple hybrid de novo genome assembly of finger millet, an orphan allotetraploid crop.</title>
        <authorList>
            <person name="Hatakeyama M."/>
            <person name="Aluri S."/>
            <person name="Balachadran M.T."/>
            <person name="Sivarajan S.R."/>
            <person name="Patrignani A."/>
            <person name="Gruter S."/>
            <person name="Poveda L."/>
            <person name="Shimizu-Inatsugi R."/>
            <person name="Baeten J."/>
            <person name="Francoijs K.J."/>
            <person name="Nataraja K.N."/>
            <person name="Reddy Y.A.N."/>
            <person name="Phadnis S."/>
            <person name="Ravikumar R.L."/>
            <person name="Schlapbach R."/>
            <person name="Sreeman S.M."/>
            <person name="Shimizu K.K."/>
        </authorList>
    </citation>
    <scope>NUCLEOTIDE SEQUENCE</scope>
</reference>
<accession>A0AAV5DFZ6</accession>
<dbReference type="AlphaFoldDB" id="A0AAV5DFZ6"/>
<comment type="caution">
    <text evidence="1">The sequence shown here is derived from an EMBL/GenBank/DDBJ whole genome shotgun (WGS) entry which is preliminary data.</text>
</comment>
<organism evidence="1 2">
    <name type="scientific">Eleusine coracana subsp. coracana</name>
    <dbReference type="NCBI Taxonomy" id="191504"/>
    <lineage>
        <taxon>Eukaryota</taxon>
        <taxon>Viridiplantae</taxon>
        <taxon>Streptophyta</taxon>
        <taxon>Embryophyta</taxon>
        <taxon>Tracheophyta</taxon>
        <taxon>Spermatophyta</taxon>
        <taxon>Magnoliopsida</taxon>
        <taxon>Liliopsida</taxon>
        <taxon>Poales</taxon>
        <taxon>Poaceae</taxon>
        <taxon>PACMAD clade</taxon>
        <taxon>Chloridoideae</taxon>
        <taxon>Cynodonteae</taxon>
        <taxon>Eleusininae</taxon>
        <taxon>Eleusine</taxon>
    </lineage>
</organism>
<reference evidence="1" key="2">
    <citation type="submission" date="2021-12" db="EMBL/GenBank/DDBJ databases">
        <title>Resequencing data analysis of finger millet.</title>
        <authorList>
            <person name="Hatakeyama M."/>
            <person name="Aluri S."/>
            <person name="Balachadran M.T."/>
            <person name="Sivarajan S.R."/>
            <person name="Poveda L."/>
            <person name="Shimizu-Inatsugi R."/>
            <person name="Schlapbach R."/>
            <person name="Sreeman S.M."/>
            <person name="Shimizu K.K."/>
        </authorList>
    </citation>
    <scope>NUCLEOTIDE SEQUENCE</scope>
</reference>